<dbReference type="EMBL" id="CP025612">
    <property type="protein sequence ID" value="AUN32401.1"/>
    <property type="molecule type" value="Genomic_DNA"/>
</dbReference>
<dbReference type="InterPro" id="IPR016161">
    <property type="entry name" value="Ald_DH/histidinol_DH"/>
</dbReference>
<evidence type="ECO:0000256" key="1">
    <source>
        <dbReference type="ARBA" id="ARBA00009986"/>
    </source>
</evidence>
<dbReference type="InterPro" id="IPR012394">
    <property type="entry name" value="Aldehyde_DH_NAD(P)"/>
</dbReference>
<dbReference type="PANTHER" id="PTHR43570:SF20">
    <property type="entry name" value="ALDEHYDE DEHYDROGENASE ALDX-RELATED"/>
    <property type="match status" value="1"/>
</dbReference>
<reference evidence="9 10" key="1">
    <citation type="submission" date="2017-12" db="EMBL/GenBank/DDBJ databases">
        <title>Genomes of bacteria within cyanobacterial aggregates.</title>
        <authorList>
            <person name="Cai H."/>
        </authorList>
    </citation>
    <scope>NUCLEOTIDE SEQUENCE [LARGE SCALE GENOMIC DNA]</scope>
    <source>
        <strain evidence="9 10">TH16</strain>
    </source>
</reference>
<dbReference type="GO" id="GO:0004029">
    <property type="term" value="F:aldehyde dehydrogenase (NAD+) activity"/>
    <property type="evidence" value="ECO:0007669"/>
    <property type="project" value="TreeGrafter"/>
</dbReference>
<dbReference type="CDD" id="cd07133">
    <property type="entry name" value="ALDH_CALDH_CalB"/>
    <property type="match status" value="1"/>
</dbReference>
<evidence type="ECO:0000256" key="6">
    <source>
        <dbReference type="PROSITE-ProRule" id="PRU10007"/>
    </source>
</evidence>
<dbReference type="InterPro" id="IPR015590">
    <property type="entry name" value="Aldehyde_DH_dom"/>
</dbReference>
<evidence type="ECO:0000256" key="4">
    <source>
        <dbReference type="PIRNR" id="PIRNR036492"/>
    </source>
</evidence>
<dbReference type="InterPro" id="IPR016162">
    <property type="entry name" value="Ald_DH_N"/>
</dbReference>
<evidence type="ECO:0000256" key="3">
    <source>
        <dbReference type="ARBA" id="ARBA00023027"/>
    </source>
</evidence>
<dbReference type="Gene3D" id="3.40.605.10">
    <property type="entry name" value="Aldehyde Dehydrogenase, Chain A, domain 1"/>
    <property type="match status" value="1"/>
</dbReference>
<dbReference type="AlphaFoldDB" id="A0A2K9NH35"/>
<evidence type="ECO:0000313" key="10">
    <source>
        <dbReference type="Proteomes" id="UP000234752"/>
    </source>
</evidence>
<dbReference type="GO" id="GO:0006081">
    <property type="term" value="P:aldehyde metabolic process"/>
    <property type="evidence" value="ECO:0007669"/>
    <property type="project" value="InterPro"/>
</dbReference>
<dbReference type="GO" id="GO:0005737">
    <property type="term" value="C:cytoplasm"/>
    <property type="evidence" value="ECO:0007669"/>
    <property type="project" value="TreeGrafter"/>
</dbReference>
<dbReference type="Pfam" id="PF00171">
    <property type="entry name" value="Aldedh"/>
    <property type="match status" value="1"/>
</dbReference>
<name>A0A2K9NH35_9PROT</name>
<organism evidence="9 10">
    <name type="scientific">Niveispirillum cyanobacteriorum</name>
    <dbReference type="NCBI Taxonomy" id="1612173"/>
    <lineage>
        <taxon>Bacteria</taxon>
        <taxon>Pseudomonadati</taxon>
        <taxon>Pseudomonadota</taxon>
        <taxon>Alphaproteobacteria</taxon>
        <taxon>Rhodospirillales</taxon>
        <taxon>Azospirillaceae</taxon>
        <taxon>Niveispirillum</taxon>
    </lineage>
</organism>
<dbReference type="Gene3D" id="3.40.309.10">
    <property type="entry name" value="Aldehyde Dehydrogenase, Chain A, domain 2"/>
    <property type="match status" value="1"/>
</dbReference>
<dbReference type="InterPro" id="IPR029510">
    <property type="entry name" value="Ald_DH_CS_GLU"/>
</dbReference>
<dbReference type="PANTHER" id="PTHR43570">
    <property type="entry name" value="ALDEHYDE DEHYDROGENASE"/>
    <property type="match status" value="1"/>
</dbReference>
<dbReference type="PIRSF" id="PIRSF036492">
    <property type="entry name" value="ALDH"/>
    <property type="match status" value="1"/>
</dbReference>
<dbReference type="InterPro" id="IPR016160">
    <property type="entry name" value="Ald_DH_CS_CYS"/>
</dbReference>
<proteinExistence type="inferred from homology"/>
<gene>
    <name evidence="9" type="ORF">C0V82_18695</name>
</gene>
<dbReference type="KEGG" id="ncb:C0V82_18695"/>
<evidence type="ECO:0000259" key="8">
    <source>
        <dbReference type="Pfam" id="PF00171"/>
    </source>
</evidence>
<dbReference type="SUPFAM" id="SSF53720">
    <property type="entry name" value="ALDH-like"/>
    <property type="match status" value="1"/>
</dbReference>
<keyword evidence="2 4" id="KW-0560">Oxidoreductase</keyword>
<dbReference type="InterPro" id="IPR016163">
    <property type="entry name" value="Ald_DH_C"/>
</dbReference>
<comment type="similarity">
    <text evidence="1 4 7">Belongs to the aldehyde dehydrogenase family.</text>
</comment>
<keyword evidence="3" id="KW-0520">NAD</keyword>
<accession>A0A2K9NH35</accession>
<feature type="active site" evidence="5">
    <location>
        <position position="249"/>
    </location>
</feature>
<feature type="domain" description="Aldehyde dehydrogenase" evidence="8">
    <location>
        <begin position="23"/>
        <end position="423"/>
    </location>
</feature>
<evidence type="ECO:0000256" key="5">
    <source>
        <dbReference type="PIRSR" id="PIRSR036492-1"/>
    </source>
</evidence>
<sequence length="453" mass="49476">MMSMHDQLNEAFAWLRDAVMADPNPDAATRRGWLNALADGLARRQGEFVAAIDADFGGRLAHETLFAELFVTVSALRHSASRLKGWMKRRPRSVPLPLQPGRAWVQPQPLGVVGVIAPWNYPLQLALCPLACILAAGNRVLLKPSELTPRTTALIAALVTEVLPPGVVTVVTGGLDMGERFSRLPFNHLLFTGSTRVGRMVMRAAAENLTPVTLELGGKSPAIILPGADLDGAAADIAYGKFTNAGQTCVAPDHVMLPRTEMEPFVAALKARVQAYFPAEMSNVFGERGRQRAGALLSEAVERGVRVESLAASAHALIDPPDDLAVMREEVFAPLLPIIPYDRVEDAMERVRRGERPLAMYLFGRDRALIDRALDQSWAGGVTVNDTLIHVAVDSLPFGGVGPSGMGRYHGQDGFDNFSHLKPVFQRGWPRTDRIIRPPLNDLHRRLLRWLVG</sequence>
<dbReference type="PROSITE" id="PS00687">
    <property type="entry name" value="ALDEHYDE_DEHYDR_GLU"/>
    <property type="match status" value="1"/>
</dbReference>
<evidence type="ECO:0000256" key="7">
    <source>
        <dbReference type="RuleBase" id="RU003345"/>
    </source>
</evidence>
<protein>
    <recommendedName>
        <fullName evidence="4">Aldehyde dehydrogenase</fullName>
    </recommendedName>
</protein>
<dbReference type="Proteomes" id="UP000234752">
    <property type="component" value="Chromosome eg_2"/>
</dbReference>
<evidence type="ECO:0000313" key="9">
    <source>
        <dbReference type="EMBL" id="AUN32401.1"/>
    </source>
</evidence>
<keyword evidence="10" id="KW-1185">Reference proteome</keyword>
<dbReference type="PROSITE" id="PS00070">
    <property type="entry name" value="ALDEHYDE_DEHYDR_CYS"/>
    <property type="match status" value="1"/>
</dbReference>
<feature type="active site" evidence="5 6">
    <location>
        <position position="215"/>
    </location>
</feature>
<evidence type="ECO:0000256" key="2">
    <source>
        <dbReference type="ARBA" id="ARBA00023002"/>
    </source>
</evidence>